<dbReference type="InterPro" id="IPR000485">
    <property type="entry name" value="AsnC-type_HTH_dom"/>
</dbReference>
<dbReference type="Proteomes" id="UP000254701">
    <property type="component" value="Unassembled WGS sequence"/>
</dbReference>
<gene>
    <name evidence="5" type="primary">lrpC</name>
    <name evidence="5" type="ORF">NCTC10684_01104</name>
</gene>
<dbReference type="InterPro" id="IPR019887">
    <property type="entry name" value="Tscrpt_reg_AsnC/Lrp_C"/>
</dbReference>
<accession>A0A380WG76</accession>
<keyword evidence="2" id="KW-0238">DNA-binding</keyword>
<evidence type="ECO:0000256" key="1">
    <source>
        <dbReference type="ARBA" id="ARBA00023015"/>
    </source>
</evidence>
<dbReference type="PROSITE" id="PS00519">
    <property type="entry name" value="HTH_ASNC_1"/>
    <property type="match status" value="1"/>
</dbReference>
<keyword evidence="1" id="KW-0805">Transcription regulation</keyword>
<dbReference type="PANTHER" id="PTHR30154:SF51">
    <property type="entry name" value="ASNC-FAMILY TRANSCRIPTIONAL REGULATORY PROTEIN"/>
    <property type="match status" value="1"/>
</dbReference>
<dbReference type="InterPro" id="IPR036388">
    <property type="entry name" value="WH-like_DNA-bd_sf"/>
</dbReference>
<name>A0A380WG76_AMIAI</name>
<evidence type="ECO:0000256" key="2">
    <source>
        <dbReference type="ARBA" id="ARBA00023125"/>
    </source>
</evidence>
<organism evidence="5 6">
    <name type="scientific">Aminobacter aminovorans</name>
    <name type="common">Chelatobacter heintzii</name>
    <dbReference type="NCBI Taxonomy" id="83263"/>
    <lineage>
        <taxon>Bacteria</taxon>
        <taxon>Pseudomonadati</taxon>
        <taxon>Pseudomonadota</taxon>
        <taxon>Alphaproteobacteria</taxon>
        <taxon>Hyphomicrobiales</taxon>
        <taxon>Phyllobacteriaceae</taxon>
        <taxon>Aminobacter</taxon>
    </lineage>
</organism>
<reference evidence="5 6" key="1">
    <citation type="submission" date="2018-06" db="EMBL/GenBank/DDBJ databases">
        <authorList>
            <consortium name="Pathogen Informatics"/>
            <person name="Doyle S."/>
        </authorList>
    </citation>
    <scope>NUCLEOTIDE SEQUENCE [LARGE SCALE GENOMIC DNA]</scope>
    <source>
        <strain evidence="5 6">NCTC10684</strain>
    </source>
</reference>
<dbReference type="InterPro" id="IPR019885">
    <property type="entry name" value="Tscrpt_reg_HTH_AsnC-type_CS"/>
</dbReference>
<dbReference type="CDD" id="cd00090">
    <property type="entry name" value="HTH_ARSR"/>
    <property type="match status" value="1"/>
</dbReference>
<sequence>MLDDLDRRIVEILVDDARISLKELAQRVNLSSPSTSERLRRLEERGVIRAFTVDIDPTALGYTLQAIVRIRPLPGKLHQVQKLIEDIAQFSECDKVTGDDCFIARLHIRSIDELDKILDQITDKAETNSSIVKAQPVKRRLPPLA</sequence>
<dbReference type="GO" id="GO:0006355">
    <property type="term" value="P:regulation of DNA-templated transcription"/>
    <property type="evidence" value="ECO:0007669"/>
    <property type="project" value="UniProtKB-ARBA"/>
</dbReference>
<evidence type="ECO:0000313" key="5">
    <source>
        <dbReference type="EMBL" id="SUU87901.1"/>
    </source>
</evidence>
<dbReference type="PROSITE" id="PS50956">
    <property type="entry name" value="HTH_ASNC_2"/>
    <property type="match status" value="1"/>
</dbReference>
<evidence type="ECO:0000313" key="6">
    <source>
        <dbReference type="Proteomes" id="UP000254701"/>
    </source>
</evidence>
<dbReference type="EMBL" id="UFSM01000001">
    <property type="protein sequence ID" value="SUU87901.1"/>
    <property type="molecule type" value="Genomic_DNA"/>
</dbReference>
<protein>
    <submittedName>
        <fullName evidence="5">HTH-type transcriptional regulator lrpC</fullName>
    </submittedName>
</protein>
<evidence type="ECO:0000256" key="3">
    <source>
        <dbReference type="ARBA" id="ARBA00023163"/>
    </source>
</evidence>
<dbReference type="SUPFAM" id="SSF54909">
    <property type="entry name" value="Dimeric alpha+beta barrel"/>
    <property type="match status" value="1"/>
</dbReference>
<dbReference type="Pfam" id="PF13412">
    <property type="entry name" value="HTH_24"/>
    <property type="match status" value="1"/>
</dbReference>
<feature type="domain" description="HTH asnC-type" evidence="4">
    <location>
        <begin position="2"/>
        <end position="63"/>
    </location>
</feature>
<dbReference type="Gene3D" id="3.30.70.920">
    <property type="match status" value="1"/>
</dbReference>
<dbReference type="GO" id="GO:0043200">
    <property type="term" value="P:response to amino acid"/>
    <property type="evidence" value="ECO:0007669"/>
    <property type="project" value="TreeGrafter"/>
</dbReference>
<dbReference type="InterPro" id="IPR011008">
    <property type="entry name" value="Dimeric_a/b-barrel"/>
</dbReference>
<dbReference type="RefSeq" id="WP_115730336.1">
    <property type="nucleotide sequence ID" value="NZ_BAAAVY010000010.1"/>
</dbReference>
<dbReference type="PRINTS" id="PR00033">
    <property type="entry name" value="HTHASNC"/>
</dbReference>
<dbReference type="OrthoDB" id="9809462at2"/>
<dbReference type="SUPFAM" id="SSF46785">
    <property type="entry name" value="Winged helix' DNA-binding domain"/>
    <property type="match status" value="1"/>
</dbReference>
<keyword evidence="3" id="KW-0804">Transcription</keyword>
<proteinExistence type="predicted"/>
<dbReference type="GO" id="GO:0005829">
    <property type="term" value="C:cytosol"/>
    <property type="evidence" value="ECO:0007669"/>
    <property type="project" value="TreeGrafter"/>
</dbReference>
<dbReference type="InterPro" id="IPR036390">
    <property type="entry name" value="WH_DNA-bd_sf"/>
</dbReference>
<dbReference type="Pfam" id="PF01037">
    <property type="entry name" value="AsnC_trans_reg"/>
    <property type="match status" value="1"/>
</dbReference>
<dbReference type="SMART" id="SM00344">
    <property type="entry name" value="HTH_ASNC"/>
    <property type="match status" value="1"/>
</dbReference>
<evidence type="ECO:0000259" key="4">
    <source>
        <dbReference type="PROSITE" id="PS50956"/>
    </source>
</evidence>
<dbReference type="Gene3D" id="1.10.10.10">
    <property type="entry name" value="Winged helix-like DNA-binding domain superfamily/Winged helix DNA-binding domain"/>
    <property type="match status" value="1"/>
</dbReference>
<dbReference type="InterPro" id="IPR011991">
    <property type="entry name" value="ArsR-like_HTH"/>
</dbReference>
<dbReference type="AlphaFoldDB" id="A0A380WG76"/>
<dbReference type="PANTHER" id="PTHR30154">
    <property type="entry name" value="LEUCINE-RESPONSIVE REGULATORY PROTEIN"/>
    <property type="match status" value="1"/>
</dbReference>
<dbReference type="InterPro" id="IPR019888">
    <property type="entry name" value="Tscrpt_reg_AsnC-like"/>
</dbReference>
<dbReference type="GO" id="GO:0043565">
    <property type="term" value="F:sequence-specific DNA binding"/>
    <property type="evidence" value="ECO:0007669"/>
    <property type="project" value="InterPro"/>
</dbReference>